<evidence type="ECO:0000313" key="2">
    <source>
        <dbReference type="EMBL" id="EAE2899309.1"/>
    </source>
</evidence>
<name>A0A1B2LR20_LISMN</name>
<evidence type="ECO:0000313" key="1">
    <source>
        <dbReference type="EMBL" id="AOA49282.1"/>
    </source>
</evidence>
<dbReference type="RefSeq" id="WP_014601499.1">
    <property type="nucleotide sequence ID" value="NC_021823.1"/>
</dbReference>
<dbReference type="AlphaFoldDB" id="A0A1B2LR20"/>
<accession>A0A1B2LR20</accession>
<dbReference type="EMBL" id="AAARLF010000018">
    <property type="protein sequence ID" value="EAE2899309.1"/>
    <property type="molecule type" value="Genomic_DNA"/>
</dbReference>
<evidence type="ECO:0000313" key="5">
    <source>
        <dbReference type="Proteomes" id="UP000401273"/>
    </source>
</evidence>
<dbReference type="EMBL" id="KX467251">
    <property type="protein sequence ID" value="AOA49282.1"/>
    <property type="molecule type" value="Genomic_DNA"/>
</dbReference>
<dbReference type="EMBL" id="QXKO01000012">
    <property type="protein sequence ID" value="RJZ18223.1"/>
    <property type="molecule type" value="Genomic_DNA"/>
</dbReference>
<sequence length="105" mass="12061">MGFSSFKDAVIDDIHNKALSTAAKAGRELVELAQPVTPILYGDLRRSSYFKIIIQKNSIVARVFSLTPYARRQYYENRRNPRWYEMAVSYGIQSINQIVEGGMRL</sequence>
<proteinExistence type="predicted"/>
<gene>
    <name evidence="3" type="ORF">DYZ50_02947</name>
    <name evidence="2" type="ORF">E1W43_15355</name>
    <name evidence="1" type="ORF">pLM-C-273_00081</name>
</gene>
<reference evidence="1" key="1">
    <citation type="submission" date="2016-06" db="EMBL/GenBank/DDBJ databases">
        <title>Sequence of Listeria monocytogenes plasmid pLM-C-273 carrying genes related to stress resistance.</title>
        <authorList>
            <person name="Liang L."/>
            <person name="Gnaneshan S."/>
            <person name="Garduno R.A."/>
            <person name="Mallo G.V."/>
        </authorList>
    </citation>
    <scope>NUCLEOTIDE SEQUENCE</scope>
    <source>
        <strain evidence="1">LM-C-273</strain>
        <plasmid evidence="1">pLM-C-273</plasmid>
    </source>
</reference>
<dbReference type="Proteomes" id="UP000401273">
    <property type="component" value="Unassembled WGS sequence"/>
</dbReference>
<protein>
    <submittedName>
        <fullName evidence="2">HK97 gp10 family phage protein</fullName>
    </submittedName>
</protein>
<keyword evidence="1" id="KW-0614">Plasmid</keyword>
<reference evidence="2 5" key="3">
    <citation type="submission" date="2019-03" db="EMBL/GenBank/DDBJ databases">
        <authorList>
            <person name="Ashton P.M."/>
            <person name="Dallman T."/>
            <person name="Nair S."/>
            <person name="De Pinna E."/>
            <person name="Peters T."/>
            <person name="Grant K."/>
        </authorList>
    </citation>
    <scope>NUCLEOTIDE SEQUENCE [LARGE SCALE GENOMIC DNA]</scope>
    <source>
        <strain evidence="2">RL15000271</strain>
    </source>
</reference>
<dbReference type="Proteomes" id="UP000285054">
    <property type="component" value="Unassembled WGS sequence"/>
</dbReference>
<evidence type="ECO:0000313" key="3">
    <source>
        <dbReference type="EMBL" id="RJZ18223.1"/>
    </source>
</evidence>
<evidence type="ECO:0000313" key="4">
    <source>
        <dbReference type="Proteomes" id="UP000285054"/>
    </source>
</evidence>
<organism evidence="1">
    <name type="scientific">Listeria monocytogenes</name>
    <dbReference type="NCBI Taxonomy" id="1639"/>
    <lineage>
        <taxon>Bacteria</taxon>
        <taxon>Bacillati</taxon>
        <taxon>Bacillota</taxon>
        <taxon>Bacilli</taxon>
        <taxon>Bacillales</taxon>
        <taxon>Listeriaceae</taxon>
        <taxon>Listeria</taxon>
    </lineage>
</organism>
<dbReference type="PATRIC" id="fig|1639.754.peg.1893"/>
<geneLocation type="plasmid" evidence="1">
    <name>pLM-C-273</name>
</geneLocation>
<reference evidence="3 4" key="2">
    <citation type="journal article" date="2018" name="BMC Genomics">
        <title>Genes significantly associated with lineage II food isolates of Listeria monocytogenes.</title>
        <authorList>
            <person name="Pirone-Davies C."/>
            <person name="Chen Y."/>
            <person name="Pightling A."/>
            <person name="Ryan G."/>
            <person name="Wang Y."/>
            <person name="Yao K."/>
            <person name="Hoffmann M."/>
            <person name="Allard M.W."/>
        </authorList>
    </citation>
    <scope>NUCLEOTIDE SEQUENCE [LARGE SCALE GENOMIC DNA]</scope>
    <source>
        <strain evidence="3 4">PNUSAL000190</strain>
    </source>
</reference>